<evidence type="ECO:0000313" key="3">
    <source>
        <dbReference type="Proteomes" id="UP000717696"/>
    </source>
</evidence>
<accession>A0A9P9D6U9</accession>
<feature type="chain" id="PRO_5040113803" description="Secreted protein" evidence="1">
    <location>
        <begin position="28"/>
        <end position="73"/>
    </location>
</feature>
<dbReference type="EMBL" id="JAGMUU010000046">
    <property type="protein sequence ID" value="KAH7113474.1"/>
    <property type="molecule type" value="Genomic_DNA"/>
</dbReference>
<evidence type="ECO:0000313" key="2">
    <source>
        <dbReference type="EMBL" id="KAH7113474.1"/>
    </source>
</evidence>
<organism evidence="2 3">
    <name type="scientific">Dactylonectria estremocensis</name>
    <dbReference type="NCBI Taxonomy" id="1079267"/>
    <lineage>
        <taxon>Eukaryota</taxon>
        <taxon>Fungi</taxon>
        <taxon>Dikarya</taxon>
        <taxon>Ascomycota</taxon>
        <taxon>Pezizomycotina</taxon>
        <taxon>Sordariomycetes</taxon>
        <taxon>Hypocreomycetidae</taxon>
        <taxon>Hypocreales</taxon>
        <taxon>Nectriaceae</taxon>
        <taxon>Dactylonectria</taxon>
    </lineage>
</organism>
<feature type="non-terminal residue" evidence="2">
    <location>
        <position position="73"/>
    </location>
</feature>
<keyword evidence="1" id="KW-0732">Signal</keyword>
<sequence>MLTGCAGQVTLFQLLTAATFRATSTEARPMIPNPVALAAESMVSPLTAPPQFLMHLLSRQLRLAALAPVTDPL</sequence>
<reference evidence="2" key="1">
    <citation type="journal article" date="2021" name="Nat. Commun.">
        <title>Genetic determinants of endophytism in the Arabidopsis root mycobiome.</title>
        <authorList>
            <person name="Mesny F."/>
            <person name="Miyauchi S."/>
            <person name="Thiergart T."/>
            <person name="Pickel B."/>
            <person name="Atanasova L."/>
            <person name="Karlsson M."/>
            <person name="Huettel B."/>
            <person name="Barry K.W."/>
            <person name="Haridas S."/>
            <person name="Chen C."/>
            <person name="Bauer D."/>
            <person name="Andreopoulos W."/>
            <person name="Pangilinan J."/>
            <person name="LaButti K."/>
            <person name="Riley R."/>
            <person name="Lipzen A."/>
            <person name="Clum A."/>
            <person name="Drula E."/>
            <person name="Henrissat B."/>
            <person name="Kohler A."/>
            <person name="Grigoriev I.V."/>
            <person name="Martin F.M."/>
            <person name="Hacquard S."/>
        </authorList>
    </citation>
    <scope>NUCLEOTIDE SEQUENCE</scope>
    <source>
        <strain evidence="2">MPI-CAGE-AT-0021</strain>
    </source>
</reference>
<dbReference type="AlphaFoldDB" id="A0A9P9D6U9"/>
<proteinExistence type="predicted"/>
<gene>
    <name evidence="2" type="ORF">B0J13DRAFT_574498</name>
</gene>
<evidence type="ECO:0000256" key="1">
    <source>
        <dbReference type="SAM" id="SignalP"/>
    </source>
</evidence>
<keyword evidence="3" id="KW-1185">Reference proteome</keyword>
<protein>
    <recommendedName>
        <fullName evidence="4">Secreted protein</fullName>
    </recommendedName>
</protein>
<feature type="signal peptide" evidence="1">
    <location>
        <begin position="1"/>
        <end position="27"/>
    </location>
</feature>
<dbReference type="Proteomes" id="UP000717696">
    <property type="component" value="Unassembled WGS sequence"/>
</dbReference>
<name>A0A9P9D6U9_9HYPO</name>
<comment type="caution">
    <text evidence="2">The sequence shown here is derived from an EMBL/GenBank/DDBJ whole genome shotgun (WGS) entry which is preliminary data.</text>
</comment>
<evidence type="ECO:0008006" key="4">
    <source>
        <dbReference type="Google" id="ProtNLM"/>
    </source>
</evidence>